<keyword evidence="2" id="KW-1185">Reference proteome</keyword>
<dbReference type="RefSeq" id="WP_286660737.1">
    <property type="nucleotide sequence ID" value="NZ_JASZYV010000003.1"/>
</dbReference>
<sequence length="113" mass="12240">MGTAFLAFSDLLSPLQSLADRWLAPRRQARRNELRYVAIRPDSGHRAAVASKPDMGAPAARPLRVVRVVDEQTRPSQAGRVVISGRMSDVCAELDRLVALEARGTASVAPALH</sequence>
<evidence type="ECO:0000313" key="1">
    <source>
        <dbReference type="EMBL" id="MDM0045618.1"/>
    </source>
</evidence>
<reference evidence="1" key="1">
    <citation type="submission" date="2023-06" db="EMBL/GenBank/DDBJ databases">
        <authorList>
            <person name="Jiang Y."/>
            <person name="Liu Q."/>
        </authorList>
    </citation>
    <scope>NUCLEOTIDE SEQUENCE</scope>
    <source>
        <strain evidence="1">CGMCC 1.12089</strain>
    </source>
</reference>
<organism evidence="1 2">
    <name type="scientific">Variovorax dokdonensis</name>
    <dbReference type="NCBI Taxonomy" id="344883"/>
    <lineage>
        <taxon>Bacteria</taxon>
        <taxon>Pseudomonadati</taxon>
        <taxon>Pseudomonadota</taxon>
        <taxon>Betaproteobacteria</taxon>
        <taxon>Burkholderiales</taxon>
        <taxon>Comamonadaceae</taxon>
        <taxon>Variovorax</taxon>
    </lineage>
</organism>
<gene>
    <name evidence="1" type="ORF">QTH91_14080</name>
</gene>
<proteinExistence type="predicted"/>
<protein>
    <submittedName>
        <fullName evidence="1">Uncharacterized protein</fullName>
    </submittedName>
</protein>
<name>A0ABT7NCF8_9BURK</name>
<comment type="caution">
    <text evidence="1">The sequence shown here is derived from an EMBL/GenBank/DDBJ whole genome shotgun (WGS) entry which is preliminary data.</text>
</comment>
<dbReference type="Proteomes" id="UP001174908">
    <property type="component" value="Unassembled WGS sequence"/>
</dbReference>
<evidence type="ECO:0000313" key="2">
    <source>
        <dbReference type="Proteomes" id="UP001174908"/>
    </source>
</evidence>
<accession>A0ABT7NCF8</accession>
<dbReference type="EMBL" id="JASZYV010000003">
    <property type="protein sequence ID" value="MDM0045618.1"/>
    <property type="molecule type" value="Genomic_DNA"/>
</dbReference>